<evidence type="ECO:0000256" key="5">
    <source>
        <dbReference type="ARBA" id="ARBA00023239"/>
    </source>
</evidence>
<evidence type="ECO:0000259" key="7">
    <source>
        <dbReference type="Pfam" id="PF03711"/>
    </source>
</evidence>
<gene>
    <name evidence="8" type="ORF">ITX44_17210</name>
</gene>
<evidence type="ECO:0000256" key="1">
    <source>
        <dbReference type="ARBA" id="ARBA00001933"/>
    </source>
</evidence>
<comment type="cofactor">
    <cofactor evidence="1">
        <name>pyridoxal 5'-phosphate</name>
        <dbReference type="ChEBI" id="CHEBI:597326"/>
    </cofactor>
</comment>
<dbReference type="InterPro" id="IPR015421">
    <property type="entry name" value="PyrdxlP-dep_Trfase_major"/>
</dbReference>
<keyword evidence="9" id="KW-1185">Reference proteome</keyword>
<organism evidence="8 9">
    <name type="scientific">Actinacidiphila acididurans</name>
    <dbReference type="NCBI Taxonomy" id="2784346"/>
    <lineage>
        <taxon>Bacteria</taxon>
        <taxon>Bacillati</taxon>
        <taxon>Actinomycetota</taxon>
        <taxon>Actinomycetes</taxon>
        <taxon>Kitasatosporales</taxon>
        <taxon>Streptomycetaceae</taxon>
        <taxon>Actinacidiphila</taxon>
    </lineage>
</organism>
<reference evidence="8 9" key="1">
    <citation type="submission" date="2021-01" db="EMBL/GenBank/DDBJ databases">
        <title>Streptomyces acididurans sp. nov., isolated from a peat swamp forest soil.</title>
        <authorList>
            <person name="Chantavorakit T."/>
            <person name="Duangmal K."/>
        </authorList>
    </citation>
    <scope>NUCLEOTIDE SEQUENCE [LARGE SCALE GENOMIC DNA]</scope>
    <source>
        <strain evidence="8 9">KK5PA1</strain>
    </source>
</reference>
<dbReference type="Gene3D" id="3.90.100.10">
    <property type="entry name" value="Orn/Lys/Arg decarboxylase, C-terminal domain"/>
    <property type="match status" value="1"/>
</dbReference>
<dbReference type="Pfam" id="PF03711">
    <property type="entry name" value="OKR_DC_1_C"/>
    <property type="match status" value="1"/>
</dbReference>
<dbReference type="Gene3D" id="3.40.640.10">
    <property type="entry name" value="Type I PLP-dependent aspartate aminotransferase-like (Major domain)"/>
    <property type="match status" value="1"/>
</dbReference>
<sequence>MDQTQAPVLEALAAYHANGHVAFTPPGHKQGRGADPRTLATLGADVFTADVLANGGLDDRTSSRGILEHAQQLMAEAVGAERTFFSTCGSSLSVKAAMLAVAGPHESLVVGRDAHKSVVAGLILAGIRPLWVDPQWDPGLHLAHPPSAQGFARVLAEHPEARGALITSPTPYGTCADLAAVVEALHARGKPLIVDEAWGAHLPFHPRLPRWAMDAGADVCVTSVHKMGSGLEQSSVFHLQGDLVEASVLKSCEDLLGTTSPSVILYAALDGWRRQMVQHGRALYDSALDLATDLRARIEQLPGLHVHGRDDFCGPDRAADLDPLQLVIDVSGLGITGYTAGDWMRSHRQVDLHVCDHRRVSAQLTHADDSTGASRLVAGLEELVAVAGDLRPAAKVEVPDPAALRLEQALLPRDAFFGPVEHVPLDKAAGRVAAEMLTPYPPGIPAAIPGERLDAAVLAYLRTGHDAGMFVPDAADTELGTVRVVVEQ</sequence>
<evidence type="ECO:0000259" key="6">
    <source>
        <dbReference type="Pfam" id="PF01276"/>
    </source>
</evidence>
<name>A0ABS2TSE4_9ACTN</name>
<dbReference type="PANTHER" id="PTHR43277:SF4">
    <property type="entry name" value="ARGININE DECARBOXYLASE"/>
    <property type="match status" value="1"/>
</dbReference>
<dbReference type="SUPFAM" id="SSF53383">
    <property type="entry name" value="PLP-dependent transferases"/>
    <property type="match status" value="1"/>
</dbReference>
<dbReference type="SUPFAM" id="SSF55904">
    <property type="entry name" value="Ornithine decarboxylase C-terminal domain"/>
    <property type="match status" value="1"/>
</dbReference>
<dbReference type="RefSeq" id="WP_205358114.1">
    <property type="nucleotide sequence ID" value="NZ_JADKYB010000008.1"/>
</dbReference>
<keyword evidence="4" id="KW-0663">Pyridoxal phosphate</keyword>
<evidence type="ECO:0000256" key="3">
    <source>
        <dbReference type="ARBA" id="ARBA00022793"/>
    </source>
</evidence>
<evidence type="ECO:0000313" key="9">
    <source>
        <dbReference type="Proteomes" id="UP000749040"/>
    </source>
</evidence>
<comment type="caution">
    <text evidence="8">The sequence shown here is derived from an EMBL/GenBank/DDBJ whole genome shotgun (WGS) entry which is preliminary data.</text>
</comment>
<dbReference type="Pfam" id="PF01276">
    <property type="entry name" value="OKR_DC_1"/>
    <property type="match status" value="1"/>
</dbReference>
<protein>
    <submittedName>
        <fullName evidence="8">Ornithine decarboxylase</fullName>
    </submittedName>
</protein>
<comment type="similarity">
    <text evidence="2">Belongs to the Orn/Lys/Arg decarboxylase class-I family.</text>
</comment>
<evidence type="ECO:0000256" key="2">
    <source>
        <dbReference type="ARBA" id="ARBA00010671"/>
    </source>
</evidence>
<evidence type="ECO:0000256" key="4">
    <source>
        <dbReference type="ARBA" id="ARBA00022898"/>
    </source>
</evidence>
<dbReference type="PANTHER" id="PTHR43277">
    <property type="entry name" value="ARGININE DECARBOXYLASE"/>
    <property type="match status" value="1"/>
</dbReference>
<feature type="domain" description="Orn/Lys/Arg decarboxylase C-terminal" evidence="7">
    <location>
        <begin position="418"/>
        <end position="467"/>
    </location>
</feature>
<dbReference type="Proteomes" id="UP000749040">
    <property type="component" value="Unassembled WGS sequence"/>
</dbReference>
<dbReference type="InterPro" id="IPR000310">
    <property type="entry name" value="Orn/Lys/Arg_deCO2ase_major_dom"/>
</dbReference>
<dbReference type="InterPro" id="IPR036633">
    <property type="entry name" value="Prn/Lys/Arg_de-COase_C_sf"/>
</dbReference>
<accession>A0ABS2TSE4</accession>
<dbReference type="EMBL" id="JADKYB010000008">
    <property type="protein sequence ID" value="MBM9506259.1"/>
    <property type="molecule type" value="Genomic_DNA"/>
</dbReference>
<dbReference type="InterPro" id="IPR052357">
    <property type="entry name" value="Orn_Lys_Arg_decarboxylase-I"/>
</dbReference>
<feature type="domain" description="Orn/Lys/Arg decarboxylases family 1 pyridoxal-P attachment site" evidence="6">
    <location>
        <begin position="7"/>
        <end position="301"/>
    </location>
</feature>
<keyword evidence="5" id="KW-0456">Lyase</keyword>
<dbReference type="InterPro" id="IPR008286">
    <property type="entry name" value="Prn/Lys/Arg_de-COase_C"/>
</dbReference>
<proteinExistence type="inferred from homology"/>
<keyword evidence="3" id="KW-0210">Decarboxylase</keyword>
<evidence type="ECO:0000313" key="8">
    <source>
        <dbReference type="EMBL" id="MBM9506259.1"/>
    </source>
</evidence>
<dbReference type="InterPro" id="IPR015424">
    <property type="entry name" value="PyrdxlP-dep_Trfase"/>
</dbReference>